<dbReference type="InterPro" id="IPR011864">
    <property type="entry name" value="Phosphate_PstC"/>
</dbReference>
<sequence>MPTLQNLRRGGRFRIPGDRAMPFYLFLSLLLFSTGAYYLGRKRAFAVSGGQIRNLHSLPSFYGSYTALWCILPALIVFALWVTLQPGIIVDLVVADLPPELHNLAPDRLNLVVNDLKNLVSGNFVSSTPDPAMLAAADHYRNLRTIGNAALWVVVLTLATLGIAYAWRTISPTFRARNRVEQVVNLFLIASSTIAIFTTLGIILSVAFESILFFQKVPITEFLFGLQWSPQTAMRADQTGSSGAFGSVPLFAGTLLISGIAMLIAVPIGLMSALFLSEYATPKFRAFAKPTLEVLAGIPTVVYGFFAALTVAPFIREIGTAMGLHVASESALAAGLVMGIMIIPFVSSLSDDVINAVPQSMRDGSYALGATKSETITRVLLPAALPGIVGSILLAVSRAIGETMIVVMAAGLSANLTANPLEAVTTVTVQIVTLLTGDQEFDSPKTLAAFALGLMLFVVTLILNIIALHVVRKYREQYE</sequence>
<feature type="transmembrane region" description="Helical" evidence="5">
    <location>
        <begin position="447"/>
        <end position="471"/>
    </location>
</feature>
<dbReference type="AlphaFoldDB" id="A0A7U7J5N8"/>
<evidence type="ECO:0000259" key="7">
    <source>
        <dbReference type="PROSITE" id="PS50928"/>
    </source>
</evidence>
<comment type="caution">
    <text evidence="6">Lacks conserved residue(s) required for the propagation of feature annotation.</text>
</comment>
<dbReference type="GO" id="GO:0005315">
    <property type="term" value="F:phosphate transmembrane transporter activity"/>
    <property type="evidence" value="ECO:0007669"/>
    <property type="project" value="InterPro"/>
</dbReference>
<dbReference type="NCBIfam" id="TIGR02138">
    <property type="entry name" value="phosphate_pstC"/>
    <property type="match status" value="1"/>
</dbReference>
<evidence type="ECO:0000256" key="2">
    <source>
        <dbReference type="ARBA" id="ARBA00022692"/>
    </source>
</evidence>
<dbReference type="GO" id="GO:0005886">
    <property type="term" value="C:plasma membrane"/>
    <property type="evidence" value="ECO:0007669"/>
    <property type="project" value="UniProtKB-SubCell"/>
</dbReference>
<gene>
    <name evidence="8" type="primary">pstC</name>
    <name evidence="8" type="ORF">BN874_560004</name>
</gene>
<feature type="transmembrane region" description="Helical" evidence="5">
    <location>
        <begin position="187"/>
        <end position="208"/>
    </location>
</feature>
<dbReference type="Proteomes" id="UP000019184">
    <property type="component" value="Unassembled WGS sequence"/>
</dbReference>
<dbReference type="InterPro" id="IPR035906">
    <property type="entry name" value="MetI-like_sf"/>
</dbReference>
<comment type="function">
    <text evidence="6">Part of the binding-protein-dependent transport system for phosphate; probably responsible for the translocation of the substrate across the membrane.</text>
</comment>
<dbReference type="Pfam" id="PF12501">
    <property type="entry name" value="DUF3708"/>
    <property type="match status" value="1"/>
</dbReference>
<dbReference type="Pfam" id="PF00528">
    <property type="entry name" value="BPD_transp_1"/>
    <property type="match status" value="1"/>
</dbReference>
<evidence type="ECO:0000313" key="9">
    <source>
        <dbReference type="Proteomes" id="UP000019184"/>
    </source>
</evidence>
<evidence type="ECO:0000256" key="6">
    <source>
        <dbReference type="RuleBase" id="RU363054"/>
    </source>
</evidence>
<keyword evidence="6" id="KW-0592">Phosphate transport</keyword>
<keyword evidence="3 5" id="KW-1133">Transmembrane helix</keyword>
<keyword evidence="6" id="KW-0997">Cell inner membrane</keyword>
<protein>
    <recommendedName>
        <fullName evidence="6">Phosphate transport system permease protein</fullName>
    </recommendedName>
</protein>
<evidence type="ECO:0000313" key="8">
    <source>
        <dbReference type="EMBL" id="CDH46688.1"/>
    </source>
</evidence>
<keyword evidence="2 5" id="KW-0812">Transmembrane</keyword>
<feature type="transmembrane region" description="Helical" evidence="5">
    <location>
        <begin position="294"/>
        <end position="315"/>
    </location>
</feature>
<dbReference type="InterPro" id="IPR000515">
    <property type="entry name" value="MetI-like"/>
</dbReference>
<dbReference type="CDD" id="cd06261">
    <property type="entry name" value="TM_PBP2"/>
    <property type="match status" value="1"/>
</dbReference>
<evidence type="ECO:0000256" key="4">
    <source>
        <dbReference type="ARBA" id="ARBA00023136"/>
    </source>
</evidence>
<feature type="transmembrane region" description="Helical" evidence="5">
    <location>
        <begin position="250"/>
        <end position="274"/>
    </location>
</feature>
<dbReference type="EMBL" id="CBTK010000272">
    <property type="protein sequence ID" value="CDH46688.1"/>
    <property type="molecule type" value="Genomic_DNA"/>
</dbReference>
<comment type="caution">
    <text evidence="8">The sequence shown here is derived from an EMBL/GenBank/DDBJ whole genome shotgun (WGS) entry which is preliminary data.</text>
</comment>
<organism evidence="8 9">
    <name type="scientific">Candidatus Contendobacter odensis Run_B_J11</name>
    <dbReference type="NCBI Taxonomy" id="1400861"/>
    <lineage>
        <taxon>Bacteria</taxon>
        <taxon>Pseudomonadati</taxon>
        <taxon>Pseudomonadota</taxon>
        <taxon>Gammaproteobacteria</taxon>
        <taxon>Candidatus Competibacteraceae</taxon>
        <taxon>Candidatus Contendibacter</taxon>
    </lineage>
</organism>
<feature type="transmembrane region" description="Helical" evidence="5">
    <location>
        <begin position="20"/>
        <end position="40"/>
    </location>
</feature>
<dbReference type="PROSITE" id="PS50928">
    <property type="entry name" value="ABC_TM1"/>
    <property type="match status" value="1"/>
</dbReference>
<dbReference type="SUPFAM" id="SSF161098">
    <property type="entry name" value="MetI-like"/>
    <property type="match status" value="1"/>
</dbReference>
<dbReference type="GO" id="GO:0006817">
    <property type="term" value="P:phosphate ion transport"/>
    <property type="evidence" value="ECO:0007669"/>
    <property type="project" value="UniProtKB-KW"/>
</dbReference>
<proteinExistence type="inferred from homology"/>
<feature type="transmembrane region" description="Helical" evidence="5">
    <location>
        <begin position="335"/>
        <end position="358"/>
    </location>
</feature>
<name>A0A7U7J5N8_9GAMM</name>
<feature type="transmembrane region" description="Helical" evidence="5">
    <location>
        <begin position="61"/>
        <end position="84"/>
    </location>
</feature>
<comment type="subcellular location">
    <subcellularLocation>
        <location evidence="6">Cell inner membrane</location>
        <topology evidence="6">Multi-pass membrane protein</topology>
    </subcellularLocation>
    <subcellularLocation>
        <location evidence="1 5">Cell membrane</location>
        <topology evidence="1 5">Multi-pass membrane protein</topology>
    </subcellularLocation>
</comment>
<keyword evidence="5" id="KW-0813">Transport</keyword>
<keyword evidence="6" id="KW-1003">Cell membrane</keyword>
<feature type="transmembrane region" description="Helical" evidence="5">
    <location>
        <begin position="149"/>
        <end position="167"/>
    </location>
</feature>
<evidence type="ECO:0000256" key="3">
    <source>
        <dbReference type="ARBA" id="ARBA00022989"/>
    </source>
</evidence>
<reference evidence="8 9" key="1">
    <citation type="journal article" date="2014" name="ISME J.">
        <title>Candidatus Competibacter-lineage genomes retrieved from metagenomes reveal functional metabolic diversity.</title>
        <authorList>
            <person name="McIlroy S.J."/>
            <person name="Albertsen M."/>
            <person name="Andresen E.K."/>
            <person name="Saunders A.M."/>
            <person name="Kristiansen R."/>
            <person name="Stokholm-Bjerregaard M."/>
            <person name="Nielsen K.L."/>
            <person name="Nielsen P.H."/>
        </authorList>
    </citation>
    <scope>NUCLEOTIDE SEQUENCE [LARGE SCALE GENOMIC DNA]</scope>
    <source>
        <strain evidence="8 9">Run_B_J11</strain>
    </source>
</reference>
<dbReference type="Gene3D" id="1.10.3720.10">
    <property type="entry name" value="MetI-like"/>
    <property type="match status" value="1"/>
</dbReference>
<dbReference type="InterPro" id="IPR022182">
    <property type="entry name" value="PstC_N"/>
</dbReference>
<accession>A0A7U7J5N8</accession>
<dbReference type="PANTHER" id="PTHR42727">
    <property type="entry name" value="PHOSPHATE TRANSPORT SYSTEM PERMEASE PROTEIN"/>
    <property type="match status" value="1"/>
</dbReference>
<feature type="transmembrane region" description="Helical" evidence="5">
    <location>
        <begin position="379"/>
        <end position="400"/>
    </location>
</feature>
<feature type="domain" description="ABC transmembrane type-1" evidence="7">
    <location>
        <begin position="251"/>
        <end position="467"/>
    </location>
</feature>
<evidence type="ECO:0000256" key="5">
    <source>
        <dbReference type="RuleBase" id="RU363032"/>
    </source>
</evidence>
<evidence type="ECO:0000256" key="1">
    <source>
        <dbReference type="ARBA" id="ARBA00004651"/>
    </source>
</evidence>
<comment type="similarity">
    <text evidence="6">Belongs to the binding-protein-dependent transport system permease family. CysTW subfamily.</text>
</comment>
<keyword evidence="4 5" id="KW-0472">Membrane</keyword>
<dbReference type="PANTHER" id="PTHR42727:SF1">
    <property type="entry name" value="PHOSPHATE TRANSPORT SYSTEM PERMEASE"/>
    <property type="match status" value="1"/>
</dbReference>
<keyword evidence="9" id="KW-1185">Reference proteome</keyword>